<organism evidence="3 4">
    <name type="scientific">Lepeophtheirus salmonis</name>
    <name type="common">Salmon louse</name>
    <name type="synonym">Caligus salmonis</name>
    <dbReference type="NCBI Taxonomy" id="72036"/>
    <lineage>
        <taxon>Eukaryota</taxon>
        <taxon>Metazoa</taxon>
        <taxon>Ecdysozoa</taxon>
        <taxon>Arthropoda</taxon>
        <taxon>Crustacea</taxon>
        <taxon>Multicrustacea</taxon>
        <taxon>Hexanauplia</taxon>
        <taxon>Copepoda</taxon>
        <taxon>Siphonostomatoida</taxon>
        <taxon>Caligidae</taxon>
        <taxon>Lepeophtheirus</taxon>
    </lineage>
</organism>
<dbReference type="EMBL" id="HG994582">
    <property type="protein sequence ID" value="CAF2885838.1"/>
    <property type="molecule type" value="Genomic_DNA"/>
</dbReference>
<dbReference type="AlphaFoldDB" id="A0A7R8CPR5"/>
<dbReference type="Proteomes" id="UP000675881">
    <property type="component" value="Chromosome 3"/>
</dbReference>
<gene>
    <name evidence="3" type="ORF">LSAA_7854</name>
</gene>
<name>A0A7R8CPR5_LEPSM</name>
<dbReference type="GO" id="GO:0032418">
    <property type="term" value="P:lysosome localization"/>
    <property type="evidence" value="ECO:0007669"/>
    <property type="project" value="TreeGrafter"/>
</dbReference>
<dbReference type="OrthoDB" id="6380452at2759"/>
<proteinExistence type="predicted"/>
<dbReference type="Pfam" id="PF10157">
    <property type="entry name" value="BORCS6"/>
    <property type="match status" value="1"/>
</dbReference>
<dbReference type="InterPro" id="IPR046465">
    <property type="entry name" value="BORCS6_C"/>
</dbReference>
<dbReference type="GO" id="GO:0099078">
    <property type="term" value="C:BORC complex"/>
    <property type="evidence" value="ECO:0007669"/>
    <property type="project" value="TreeGrafter"/>
</dbReference>
<dbReference type="PANTHER" id="PTHR13440">
    <property type="entry name" value="BLOC-1 RELATED COMPLEX SUBUNIT 6"/>
    <property type="match status" value="1"/>
</dbReference>
<keyword evidence="4" id="KW-1185">Reference proteome</keyword>
<evidence type="ECO:0000313" key="3">
    <source>
        <dbReference type="EMBL" id="CAF2885838.1"/>
    </source>
</evidence>
<sequence length="228" mass="24821">MSEHSKVGTPSPPSHEIPNSSTSSCSSEGPARDGVGIASQMSGSYHEIFDSSQMSSPSHQGGGGGGGDCYYNSPDRGLLHFCTDGNTVKTTEYLTTKLVEDSLKYQWDNTTPSTPDAFLEPSPRLDPEALADMERHSRHLASSVDNLIESLSDVLHHASGLTVNSIEIYRDAVCKTCDEVDGNIKSMYQLMAKAEELNKAMAPAYHLAEQIKDVKKLLDMFENAYSIR</sequence>
<dbReference type="PANTHER" id="PTHR13440:SF7">
    <property type="entry name" value="BLOC-1 RELATED COMPLEX SUBUNIT 6"/>
    <property type="match status" value="1"/>
</dbReference>
<protein>
    <submittedName>
        <fullName evidence="3">BORCS6</fullName>
    </submittedName>
</protein>
<feature type="domain" description="BLOC-1-related complex subunit 6 C-terminal helix" evidence="2">
    <location>
        <begin position="123"/>
        <end position="222"/>
    </location>
</feature>
<accession>A0A7R8CPR5</accession>
<evidence type="ECO:0000259" key="2">
    <source>
        <dbReference type="Pfam" id="PF10157"/>
    </source>
</evidence>
<reference evidence="3" key="1">
    <citation type="submission" date="2021-02" db="EMBL/GenBank/DDBJ databases">
        <authorList>
            <person name="Bekaert M."/>
        </authorList>
    </citation>
    <scope>NUCLEOTIDE SEQUENCE</scope>
    <source>
        <strain evidence="3">IoA-00</strain>
    </source>
</reference>
<dbReference type="InterPro" id="IPR019314">
    <property type="entry name" value="BORCS6"/>
</dbReference>
<evidence type="ECO:0000313" key="4">
    <source>
        <dbReference type="Proteomes" id="UP000675881"/>
    </source>
</evidence>
<feature type="region of interest" description="Disordered" evidence="1">
    <location>
        <begin position="1"/>
        <end position="37"/>
    </location>
</feature>
<feature type="compositionally biased region" description="Polar residues" evidence="1">
    <location>
        <begin position="17"/>
        <end position="27"/>
    </location>
</feature>
<evidence type="ECO:0000256" key="1">
    <source>
        <dbReference type="SAM" id="MobiDB-lite"/>
    </source>
</evidence>